<dbReference type="NCBIfam" id="TIGR01049">
    <property type="entry name" value="rpsJ_bact"/>
    <property type="match status" value="1"/>
</dbReference>
<dbReference type="InterPro" id="IPR018268">
    <property type="entry name" value="Ribosomal_uS10_CS"/>
</dbReference>
<dbReference type="NCBIfam" id="NF001861">
    <property type="entry name" value="PRK00596.1"/>
    <property type="match status" value="1"/>
</dbReference>
<dbReference type="GO" id="GO:0005840">
    <property type="term" value="C:ribosome"/>
    <property type="evidence" value="ECO:0007669"/>
    <property type="project" value="UniProtKB-KW"/>
</dbReference>
<dbReference type="GO" id="GO:0003735">
    <property type="term" value="F:structural constituent of ribosome"/>
    <property type="evidence" value="ECO:0007669"/>
    <property type="project" value="InterPro"/>
</dbReference>
<comment type="function">
    <text evidence="4">Involved in the binding of tRNA to the ribosomes.</text>
</comment>
<evidence type="ECO:0000256" key="3">
    <source>
        <dbReference type="ARBA" id="ARBA00023274"/>
    </source>
</evidence>
<evidence type="ECO:0000259" key="5">
    <source>
        <dbReference type="SMART" id="SM01403"/>
    </source>
</evidence>
<dbReference type="GO" id="GO:0000049">
    <property type="term" value="F:tRNA binding"/>
    <property type="evidence" value="ECO:0007669"/>
    <property type="project" value="UniProtKB-UniRule"/>
</dbReference>
<dbReference type="InterPro" id="IPR027486">
    <property type="entry name" value="Ribosomal_uS10_dom"/>
</dbReference>
<dbReference type="GO" id="GO:0006412">
    <property type="term" value="P:translation"/>
    <property type="evidence" value="ECO:0007669"/>
    <property type="project" value="UniProtKB-UniRule"/>
</dbReference>
<accession>A0A0G0G7Q3</accession>
<dbReference type="InterPro" id="IPR036838">
    <property type="entry name" value="Ribosomal_uS10_dom_sf"/>
</dbReference>
<keyword evidence="3 4" id="KW-0687">Ribonucleoprotein</keyword>
<sequence>MSTDKKTDDKINAAAKKEEASQKIRVKIRAFDSKIIDKAVKTIIETAERNNAKVVGPVPLPTEIAKFSVNRSTFVHKTASEQFEMRTHKRLLDIININPRAIDALMNLNLPSGVDIEIKMF</sequence>
<gene>
    <name evidence="4" type="primary">rpsJ</name>
    <name evidence="6" type="ORF">US42_C0014G0005</name>
</gene>
<dbReference type="HAMAP" id="MF_00508">
    <property type="entry name" value="Ribosomal_uS10"/>
    <property type="match status" value="1"/>
</dbReference>
<evidence type="ECO:0000256" key="4">
    <source>
        <dbReference type="HAMAP-Rule" id="MF_00508"/>
    </source>
</evidence>
<dbReference type="InterPro" id="IPR001848">
    <property type="entry name" value="Ribosomal_uS10"/>
</dbReference>
<evidence type="ECO:0000256" key="1">
    <source>
        <dbReference type="ARBA" id="ARBA00007102"/>
    </source>
</evidence>
<dbReference type="Gene3D" id="3.30.70.600">
    <property type="entry name" value="Ribosomal protein S10 domain"/>
    <property type="match status" value="1"/>
</dbReference>
<evidence type="ECO:0000313" key="7">
    <source>
        <dbReference type="Proteomes" id="UP000034849"/>
    </source>
</evidence>
<dbReference type="PANTHER" id="PTHR11700">
    <property type="entry name" value="30S RIBOSOMAL PROTEIN S10 FAMILY MEMBER"/>
    <property type="match status" value="1"/>
</dbReference>
<protein>
    <recommendedName>
        <fullName evidence="4">Small ribosomal subunit protein uS10</fullName>
    </recommendedName>
</protein>
<dbReference type="PROSITE" id="PS00361">
    <property type="entry name" value="RIBOSOMAL_S10"/>
    <property type="match status" value="1"/>
</dbReference>
<dbReference type="PRINTS" id="PR00971">
    <property type="entry name" value="RIBOSOMALS10"/>
</dbReference>
<evidence type="ECO:0000313" key="6">
    <source>
        <dbReference type="EMBL" id="KKQ27108.1"/>
    </source>
</evidence>
<comment type="similarity">
    <text evidence="1 4">Belongs to the universal ribosomal protein uS10 family.</text>
</comment>
<dbReference type="Pfam" id="PF00338">
    <property type="entry name" value="Ribosomal_S10"/>
    <property type="match status" value="1"/>
</dbReference>
<keyword evidence="2 4" id="KW-0689">Ribosomal protein</keyword>
<feature type="domain" description="Small ribosomal subunit protein uS10" evidence="5">
    <location>
        <begin position="25"/>
        <end position="119"/>
    </location>
</feature>
<dbReference type="STRING" id="1619046.US42_C0014G0005"/>
<dbReference type="AlphaFoldDB" id="A0A0G0G7Q3"/>
<dbReference type="SMART" id="SM01403">
    <property type="entry name" value="Ribosomal_S10"/>
    <property type="match status" value="1"/>
</dbReference>
<dbReference type="FunFam" id="3.30.70.600:FF:000003">
    <property type="entry name" value="30S ribosomal protein S10"/>
    <property type="match status" value="1"/>
</dbReference>
<dbReference type="Proteomes" id="UP000034849">
    <property type="component" value="Unassembled WGS sequence"/>
</dbReference>
<dbReference type="GO" id="GO:1990904">
    <property type="term" value="C:ribonucleoprotein complex"/>
    <property type="evidence" value="ECO:0007669"/>
    <property type="project" value="UniProtKB-KW"/>
</dbReference>
<organism evidence="6 7">
    <name type="scientific">Candidatus Magasanikbacteria bacterium GW2011_GWC2_37_14</name>
    <dbReference type="NCBI Taxonomy" id="1619046"/>
    <lineage>
        <taxon>Bacteria</taxon>
        <taxon>Candidatus Magasanikiibacteriota</taxon>
    </lineage>
</organism>
<dbReference type="SUPFAM" id="SSF54999">
    <property type="entry name" value="Ribosomal protein S10"/>
    <property type="match status" value="1"/>
</dbReference>
<comment type="subunit">
    <text evidence="4">Part of the 30S ribosomal subunit.</text>
</comment>
<proteinExistence type="inferred from homology"/>
<evidence type="ECO:0000256" key="2">
    <source>
        <dbReference type="ARBA" id="ARBA00022980"/>
    </source>
</evidence>
<comment type="caution">
    <text evidence="6">The sequence shown here is derived from an EMBL/GenBank/DDBJ whole genome shotgun (WGS) entry which is preliminary data.</text>
</comment>
<dbReference type="EMBL" id="LBSX01000014">
    <property type="protein sequence ID" value="KKQ27108.1"/>
    <property type="molecule type" value="Genomic_DNA"/>
</dbReference>
<dbReference type="PATRIC" id="fig|1619046.3.peg.822"/>
<reference evidence="6 7" key="1">
    <citation type="journal article" date="2015" name="Nature">
        <title>rRNA introns, odd ribosomes, and small enigmatic genomes across a large radiation of phyla.</title>
        <authorList>
            <person name="Brown C.T."/>
            <person name="Hug L.A."/>
            <person name="Thomas B.C."/>
            <person name="Sharon I."/>
            <person name="Castelle C.J."/>
            <person name="Singh A."/>
            <person name="Wilkins M.J."/>
            <person name="Williams K.H."/>
            <person name="Banfield J.F."/>
        </authorList>
    </citation>
    <scope>NUCLEOTIDE SEQUENCE [LARGE SCALE GENOMIC DNA]</scope>
</reference>
<name>A0A0G0G7Q3_9BACT</name>